<reference evidence="1 2" key="1">
    <citation type="journal article" date="2018" name="Front. Plant Sci.">
        <title>Red Clover (Trifolium pratense) and Zigzag Clover (T. medium) - A Picture of Genomic Similarities and Differences.</title>
        <authorList>
            <person name="Dluhosova J."/>
            <person name="Istvanek J."/>
            <person name="Nedelnik J."/>
            <person name="Repkova J."/>
        </authorList>
    </citation>
    <scope>NUCLEOTIDE SEQUENCE [LARGE SCALE GENOMIC DNA]</scope>
    <source>
        <strain evidence="2">cv. 10/8</strain>
        <tissue evidence="1">Leaf</tissue>
    </source>
</reference>
<name>A0A392V986_9FABA</name>
<comment type="caution">
    <text evidence="1">The sequence shown here is derived from an EMBL/GenBank/DDBJ whole genome shotgun (WGS) entry which is preliminary data.</text>
</comment>
<evidence type="ECO:0000313" key="1">
    <source>
        <dbReference type="EMBL" id="MCI83839.1"/>
    </source>
</evidence>
<evidence type="ECO:0000313" key="2">
    <source>
        <dbReference type="Proteomes" id="UP000265520"/>
    </source>
</evidence>
<keyword evidence="2" id="KW-1185">Reference proteome</keyword>
<dbReference type="AlphaFoldDB" id="A0A392V986"/>
<feature type="non-terminal residue" evidence="1">
    <location>
        <position position="49"/>
    </location>
</feature>
<proteinExistence type="predicted"/>
<dbReference type="EMBL" id="LXQA011076599">
    <property type="protein sequence ID" value="MCI83839.1"/>
    <property type="molecule type" value="Genomic_DNA"/>
</dbReference>
<sequence length="49" mass="5769">MQRVKPSKMNNKDWQFAYAKAVEACKLLRPEQSRNVKTPVFADDDEDLR</sequence>
<accession>A0A392V986</accession>
<protein>
    <submittedName>
        <fullName evidence="1">U4/U6.U5 tri-snRNP-associated protein 1-like</fullName>
    </submittedName>
</protein>
<dbReference type="Proteomes" id="UP000265520">
    <property type="component" value="Unassembled WGS sequence"/>
</dbReference>
<organism evidence="1 2">
    <name type="scientific">Trifolium medium</name>
    <dbReference type="NCBI Taxonomy" id="97028"/>
    <lineage>
        <taxon>Eukaryota</taxon>
        <taxon>Viridiplantae</taxon>
        <taxon>Streptophyta</taxon>
        <taxon>Embryophyta</taxon>
        <taxon>Tracheophyta</taxon>
        <taxon>Spermatophyta</taxon>
        <taxon>Magnoliopsida</taxon>
        <taxon>eudicotyledons</taxon>
        <taxon>Gunneridae</taxon>
        <taxon>Pentapetalae</taxon>
        <taxon>rosids</taxon>
        <taxon>fabids</taxon>
        <taxon>Fabales</taxon>
        <taxon>Fabaceae</taxon>
        <taxon>Papilionoideae</taxon>
        <taxon>50 kb inversion clade</taxon>
        <taxon>NPAAA clade</taxon>
        <taxon>Hologalegina</taxon>
        <taxon>IRL clade</taxon>
        <taxon>Trifolieae</taxon>
        <taxon>Trifolium</taxon>
    </lineage>
</organism>